<comment type="caution">
    <text evidence="2">The sequence shown here is derived from an EMBL/GenBank/DDBJ whole genome shotgun (WGS) entry which is preliminary data.</text>
</comment>
<keyword evidence="2" id="KW-0808">Transferase</keyword>
<dbReference type="InterPro" id="IPR029063">
    <property type="entry name" value="SAM-dependent_MTases_sf"/>
</dbReference>
<keyword evidence="3" id="KW-1185">Reference proteome</keyword>
<dbReference type="EMBL" id="SRSC01000002">
    <property type="protein sequence ID" value="TGU72282.1"/>
    <property type="molecule type" value="Genomic_DNA"/>
</dbReference>
<evidence type="ECO:0000313" key="2">
    <source>
        <dbReference type="EMBL" id="TGU72282.1"/>
    </source>
</evidence>
<protein>
    <submittedName>
        <fullName evidence="2">FkbM family methyltransferase</fullName>
    </submittedName>
</protein>
<dbReference type="Proteomes" id="UP000306416">
    <property type="component" value="Unassembled WGS sequence"/>
</dbReference>
<dbReference type="SUPFAM" id="SSF53335">
    <property type="entry name" value="S-adenosyl-L-methionine-dependent methyltransferases"/>
    <property type="match status" value="1"/>
</dbReference>
<dbReference type="GO" id="GO:0032259">
    <property type="term" value="P:methylation"/>
    <property type="evidence" value="ECO:0007669"/>
    <property type="project" value="UniProtKB-KW"/>
</dbReference>
<dbReference type="AlphaFoldDB" id="A0A4V6R3M4"/>
<dbReference type="RefSeq" id="WP_135869766.1">
    <property type="nucleotide sequence ID" value="NZ_SRSC01000002.1"/>
</dbReference>
<organism evidence="2 3">
    <name type="scientific">Geomonas terrae</name>
    <dbReference type="NCBI Taxonomy" id="2562681"/>
    <lineage>
        <taxon>Bacteria</taxon>
        <taxon>Pseudomonadati</taxon>
        <taxon>Thermodesulfobacteriota</taxon>
        <taxon>Desulfuromonadia</taxon>
        <taxon>Geobacterales</taxon>
        <taxon>Geobacteraceae</taxon>
        <taxon>Geomonas</taxon>
    </lineage>
</organism>
<gene>
    <name evidence="2" type="ORF">E4633_08190</name>
</gene>
<dbReference type="Pfam" id="PF05050">
    <property type="entry name" value="Methyltransf_21"/>
    <property type="match status" value="1"/>
</dbReference>
<name>A0A4V6R3M4_9BACT</name>
<accession>A0A4V6R3M4</accession>
<evidence type="ECO:0000313" key="3">
    <source>
        <dbReference type="Proteomes" id="UP000306416"/>
    </source>
</evidence>
<sequence length="273" mass="30478">MRDLLDYKKDVFTQNGEDGIIEAILGAVGTPSRTCCEFGAWDGIHFSNCRRLILDGWRALMIEGDAGRYQDLVRNYQGNDSVFCVNRFVDTGVNSLGSILKEYGIEELDFLSIDIDGYDYDVLKTLDVRPRVICIEVNAGHSPESDTLIDREIAKDNVGQPMPLFVLLAAEMGYQLVCYSGNAFLVRDDLMAGSSLTTLTSVEAYAGFIDHLPVAAREWLYLVNLGLVPPYYRYGNPYLAHDRLGIGASRAFKLKSRAALRNMVRQVRNIAGR</sequence>
<evidence type="ECO:0000259" key="1">
    <source>
        <dbReference type="Pfam" id="PF05050"/>
    </source>
</evidence>
<proteinExistence type="predicted"/>
<reference evidence="2 3" key="1">
    <citation type="submission" date="2019-04" db="EMBL/GenBank/DDBJ databases">
        <title>Geobacter oryzae sp. nov., ferric-reducing bacteria isolated from paddy soil.</title>
        <authorList>
            <person name="Xu Z."/>
            <person name="Masuda Y."/>
            <person name="Itoh H."/>
            <person name="Senoo K."/>
        </authorList>
    </citation>
    <scope>NUCLEOTIDE SEQUENCE [LARGE SCALE GENOMIC DNA]</scope>
    <source>
        <strain evidence="2 3">Red111</strain>
    </source>
</reference>
<dbReference type="GO" id="GO:0008168">
    <property type="term" value="F:methyltransferase activity"/>
    <property type="evidence" value="ECO:0007669"/>
    <property type="project" value="UniProtKB-KW"/>
</dbReference>
<keyword evidence="2" id="KW-0489">Methyltransferase</keyword>
<feature type="domain" description="Methyltransferase FkbM" evidence="1">
    <location>
        <begin position="93"/>
        <end position="146"/>
    </location>
</feature>
<dbReference type="InterPro" id="IPR006342">
    <property type="entry name" value="FkbM_mtfrase"/>
</dbReference>